<dbReference type="RefSeq" id="WP_005799548.1">
    <property type="nucleotide sequence ID" value="NZ_ACQT01000236.1"/>
</dbReference>
<sequence length="58" mass="5982">MPRSDIHPSTQAPLQAKPLGLRDALRWLGIALLVVASLVVIGAFLLMPVVPAGAAVLG</sequence>
<gene>
    <name evidence="2" type="ORF">AcdelDRAFT_3829</name>
</gene>
<organism evidence="2 3">
    <name type="scientific">Acidovorax delafieldii 2AN</name>
    <dbReference type="NCBI Taxonomy" id="573060"/>
    <lineage>
        <taxon>Bacteria</taxon>
        <taxon>Pseudomonadati</taxon>
        <taxon>Pseudomonadota</taxon>
        <taxon>Betaproteobacteria</taxon>
        <taxon>Burkholderiales</taxon>
        <taxon>Comamonadaceae</taxon>
        <taxon>Acidovorax</taxon>
    </lineage>
</organism>
<accession>C5TA99</accession>
<keyword evidence="3" id="KW-1185">Reference proteome</keyword>
<evidence type="ECO:0000256" key="1">
    <source>
        <dbReference type="SAM" id="Phobius"/>
    </source>
</evidence>
<dbReference type="AlphaFoldDB" id="C5TA99"/>
<comment type="caution">
    <text evidence="2">The sequence shown here is derived from an EMBL/GenBank/DDBJ whole genome shotgun (WGS) entry which is preliminary data.</text>
</comment>
<dbReference type="Proteomes" id="UP000003856">
    <property type="component" value="Unassembled WGS sequence"/>
</dbReference>
<dbReference type="EMBL" id="ACQT01000236">
    <property type="protein sequence ID" value="EER58600.1"/>
    <property type="molecule type" value="Genomic_DNA"/>
</dbReference>
<keyword evidence="1" id="KW-0472">Membrane</keyword>
<name>C5TA99_ACIDE</name>
<evidence type="ECO:0000313" key="3">
    <source>
        <dbReference type="Proteomes" id="UP000003856"/>
    </source>
</evidence>
<keyword evidence="1" id="KW-0812">Transmembrane</keyword>
<evidence type="ECO:0000313" key="2">
    <source>
        <dbReference type="EMBL" id="EER58600.1"/>
    </source>
</evidence>
<dbReference type="PATRIC" id="fig|573060.9.peg.1145"/>
<keyword evidence="1" id="KW-1133">Transmembrane helix</keyword>
<protein>
    <submittedName>
        <fullName evidence="2">Uncharacterized protein</fullName>
    </submittedName>
</protein>
<proteinExistence type="predicted"/>
<reference evidence="2 3" key="1">
    <citation type="submission" date="2009-05" db="EMBL/GenBank/DDBJ databases">
        <title>The draft genome of Acidovorax delafieldii 2AN.</title>
        <authorList>
            <consortium name="US DOE Joint Genome Institute (JGI-PGF)"/>
            <person name="Lucas S."/>
            <person name="Copeland A."/>
            <person name="Lapidus A."/>
            <person name="Glavina del Rio T."/>
            <person name="Tice H."/>
            <person name="Bruce D."/>
            <person name="Goodwin L."/>
            <person name="Pitluck S."/>
            <person name="Larimer F."/>
            <person name="Land M.L."/>
            <person name="Hauser L."/>
            <person name="Shelobolina E.S."/>
            <person name="Picardal F."/>
            <person name="Roden E."/>
            <person name="Emerson D."/>
        </authorList>
    </citation>
    <scope>NUCLEOTIDE SEQUENCE [LARGE SCALE GENOMIC DNA]</scope>
    <source>
        <strain evidence="2 3">2AN</strain>
    </source>
</reference>
<feature type="transmembrane region" description="Helical" evidence="1">
    <location>
        <begin position="27"/>
        <end position="50"/>
    </location>
</feature>